<evidence type="ECO:0000259" key="3">
    <source>
        <dbReference type="Pfam" id="PF01551"/>
    </source>
</evidence>
<sequence length="282" mass="30668">MKKVNIYRFCNYALISLISCNLVLSQISPALTQTVSLINPMSAPATNLIWPTQGVLSQGFRKYQHEGIDIAAAKGTPILAAAAGKVVKASWDDWGLGNFIEIKHLNGNVTVYGHNSRLLVSKGQQVKQGQIIAEMGSTGNSTAPHLHFEFYADGRLASNPLSLLPSATIAKTSVNQPVTPTPQPVSHASNNTDCRGTTVMNGETATVSIKVCEENGQLFYLGKLKQEPSQVLKIRAWKVDNNKYQAENGTFSYLISPEKIEIWRNGSQIRADSFLTSHGLGK</sequence>
<dbReference type="PROSITE" id="PS51257">
    <property type="entry name" value="PROKAR_LIPOPROTEIN"/>
    <property type="match status" value="1"/>
</dbReference>
<name>A0A1Z4V0A9_9CYAN</name>
<dbReference type="AlphaFoldDB" id="A0A1Z4V0A9"/>
<feature type="chain" id="PRO_5013323552" evidence="2">
    <location>
        <begin position="33"/>
        <end position="282"/>
    </location>
</feature>
<dbReference type="InterPro" id="IPR050570">
    <property type="entry name" value="Cell_wall_metabolism_enzyme"/>
</dbReference>
<dbReference type="Proteomes" id="UP000218702">
    <property type="component" value="Chromosome"/>
</dbReference>
<evidence type="ECO:0000313" key="5">
    <source>
        <dbReference type="Proteomes" id="UP000218702"/>
    </source>
</evidence>
<dbReference type="PANTHER" id="PTHR21666:SF270">
    <property type="entry name" value="MUREIN HYDROLASE ACTIVATOR ENVC"/>
    <property type="match status" value="1"/>
</dbReference>
<feature type="region of interest" description="Disordered" evidence="1">
    <location>
        <begin position="174"/>
        <end position="193"/>
    </location>
</feature>
<dbReference type="KEGG" id="dcm:NIES806_10570"/>
<proteinExistence type="predicted"/>
<keyword evidence="2" id="KW-0732">Signal</keyword>
<dbReference type="SUPFAM" id="SSF51261">
    <property type="entry name" value="Duplicated hybrid motif"/>
    <property type="match status" value="1"/>
</dbReference>
<gene>
    <name evidence="4" type="ORF">NIES806_10570</name>
</gene>
<dbReference type="Pfam" id="PF01551">
    <property type="entry name" value="Peptidase_M23"/>
    <property type="match status" value="1"/>
</dbReference>
<dbReference type="PANTHER" id="PTHR21666">
    <property type="entry name" value="PEPTIDASE-RELATED"/>
    <property type="match status" value="1"/>
</dbReference>
<feature type="signal peptide" evidence="2">
    <location>
        <begin position="1"/>
        <end position="32"/>
    </location>
</feature>
<dbReference type="Gene3D" id="2.70.70.10">
    <property type="entry name" value="Glucose Permease (Domain IIA)"/>
    <property type="match status" value="1"/>
</dbReference>
<accession>A0A1Z4V0A9</accession>
<dbReference type="GO" id="GO:0004222">
    <property type="term" value="F:metalloendopeptidase activity"/>
    <property type="evidence" value="ECO:0007669"/>
    <property type="project" value="TreeGrafter"/>
</dbReference>
<dbReference type="RefSeq" id="WP_096664904.1">
    <property type="nucleotide sequence ID" value="NZ_AP018316.1"/>
</dbReference>
<feature type="domain" description="M23ase beta-sheet core" evidence="3">
    <location>
        <begin position="64"/>
        <end position="155"/>
    </location>
</feature>
<protein>
    <submittedName>
        <fullName evidence="4">Peptidase M23B</fullName>
    </submittedName>
</protein>
<evidence type="ECO:0000313" key="4">
    <source>
        <dbReference type="EMBL" id="BAZ84863.1"/>
    </source>
</evidence>
<evidence type="ECO:0000256" key="1">
    <source>
        <dbReference type="SAM" id="MobiDB-lite"/>
    </source>
</evidence>
<dbReference type="EMBL" id="AP018316">
    <property type="protein sequence ID" value="BAZ84863.1"/>
    <property type="molecule type" value="Genomic_DNA"/>
</dbReference>
<evidence type="ECO:0000256" key="2">
    <source>
        <dbReference type="SAM" id="SignalP"/>
    </source>
</evidence>
<keyword evidence="5" id="KW-1185">Reference proteome</keyword>
<dbReference type="InterPro" id="IPR016047">
    <property type="entry name" value="M23ase_b-sheet_dom"/>
</dbReference>
<organism evidence="4 5">
    <name type="scientific">Dolichospermum compactum NIES-806</name>
    <dbReference type="NCBI Taxonomy" id="1973481"/>
    <lineage>
        <taxon>Bacteria</taxon>
        <taxon>Bacillati</taxon>
        <taxon>Cyanobacteriota</taxon>
        <taxon>Cyanophyceae</taxon>
        <taxon>Nostocales</taxon>
        <taxon>Aphanizomenonaceae</taxon>
        <taxon>Dolichospermum</taxon>
        <taxon>Dolichospermum compactum</taxon>
    </lineage>
</organism>
<reference evidence="4 5" key="1">
    <citation type="submission" date="2017-06" db="EMBL/GenBank/DDBJ databases">
        <title>Genome sequencing of cyanobaciteial culture collection at National Institute for Environmental Studies (NIES).</title>
        <authorList>
            <person name="Hirose Y."/>
            <person name="Shimura Y."/>
            <person name="Fujisawa T."/>
            <person name="Nakamura Y."/>
            <person name="Kawachi M."/>
        </authorList>
    </citation>
    <scope>NUCLEOTIDE SEQUENCE [LARGE SCALE GENOMIC DNA]</scope>
    <source>
        <strain evidence="4 5">NIES-806</strain>
    </source>
</reference>
<dbReference type="OrthoDB" id="507840at2"/>
<dbReference type="CDD" id="cd12797">
    <property type="entry name" value="M23_peptidase"/>
    <property type="match status" value="1"/>
</dbReference>
<dbReference type="InterPro" id="IPR011055">
    <property type="entry name" value="Dup_hybrid_motif"/>
</dbReference>